<protein>
    <submittedName>
        <fullName evidence="1">Uncharacterized protein</fullName>
    </submittedName>
</protein>
<reference evidence="1 2" key="2">
    <citation type="journal article" date="2017" name="Nature">
        <title>The Apostasia genome and the evolution of orchids.</title>
        <authorList>
            <person name="Zhang G.Q."/>
            <person name="Liu K.W."/>
            <person name="Li Z."/>
            <person name="Lohaus R."/>
            <person name="Hsiao Y.Y."/>
            <person name="Niu S.C."/>
            <person name="Wang J.Y."/>
            <person name="Lin Y.C."/>
            <person name="Xu Q."/>
            <person name="Chen L.J."/>
            <person name="Yoshida K."/>
            <person name="Fujiwara S."/>
            <person name="Wang Z.W."/>
            <person name="Zhang Y.Q."/>
            <person name="Mitsuda N."/>
            <person name="Wang M."/>
            <person name="Liu G.H."/>
            <person name="Pecoraro L."/>
            <person name="Huang H.X."/>
            <person name="Xiao X.J."/>
            <person name="Lin M."/>
            <person name="Wu X.Y."/>
            <person name="Wu W.L."/>
            <person name="Chen Y.Y."/>
            <person name="Chang S.B."/>
            <person name="Sakamoto S."/>
            <person name="Ohme-Takagi M."/>
            <person name="Yagi M."/>
            <person name="Zeng S.J."/>
            <person name="Shen C.Y."/>
            <person name="Yeh C.M."/>
            <person name="Luo Y.B."/>
            <person name="Tsai W.C."/>
            <person name="Van de Peer Y."/>
            <person name="Liu Z.J."/>
        </authorList>
    </citation>
    <scope>NUCLEOTIDE SEQUENCE [LARGE SCALE GENOMIC DNA]</scope>
    <source>
        <tissue evidence="1">The whole plant</tissue>
    </source>
</reference>
<proteinExistence type="predicted"/>
<dbReference type="Proteomes" id="UP000233837">
    <property type="component" value="Unassembled WGS sequence"/>
</dbReference>
<sequence length="89" mass="10232">MGKEEIDTEKIEKAEGEARLIRNMEEKDLDVALLDAGGDERAGESDALEEISKIPEIFDDPELYEFDVRYILDRNQREAFMGLPTDRKV</sequence>
<evidence type="ECO:0000313" key="1">
    <source>
        <dbReference type="EMBL" id="PKU67991.1"/>
    </source>
</evidence>
<keyword evidence="2" id="KW-1185">Reference proteome</keyword>
<evidence type="ECO:0000313" key="2">
    <source>
        <dbReference type="Proteomes" id="UP000233837"/>
    </source>
</evidence>
<name>A0A2I0VX51_9ASPA</name>
<reference evidence="1 2" key="1">
    <citation type="journal article" date="2016" name="Sci. Rep.">
        <title>The Dendrobium catenatum Lindl. genome sequence provides insights into polysaccharide synthase, floral development and adaptive evolution.</title>
        <authorList>
            <person name="Zhang G.Q."/>
            <person name="Xu Q."/>
            <person name="Bian C."/>
            <person name="Tsai W.C."/>
            <person name="Yeh C.M."/>
            <person name="Liu K.W."/>
            <person name="Yoshida K."/>
            <person name="Zhang L.S."/>
            <person name="Chang S.B."/>
            <person name="Chen F."/>
            <person name="Shi Y."/>
            <person name="Su Y.Y."/>
            <person name="Zhang Y.Q."/>
            <person name="Chen L.J."/>
            <person name="Yin Y."/>
            <person name="Lin M."/>
            <person name="Huang H."/>
            <person name="Deng H."/>
            <person name="Wang Z.W."/>
            <person name="Zhu S.L."/>
            <person name="Zhao X."/>
            <person name="Deng C."/>
            <person name="Niu S.C."/>
            <person name="Huang J."/>
            <person name="Wang M."/>
            <person name="Liu G.H."/>
            <person name="Yang H.J."/>
            <person name="Xiao X.J."/>
            <person name="Hsiao Y.Y."/>
            <person name="Wu W.L."/>
            <person name="Chen Y.Y."/>
            <person name="Mitsuda N."/>
            <person name="Ohme-Takagi M."/>
            <person name="Luo Y.B."/>
            <person name="Van de Peer Y."/>
            <person name="Liu Z.J."/>
        </authorList>
    </citation>
    <scope>NUCLEOTIDE SEQUENCE [LARGE SCALE GENOMIC DNA]</scope>
    <source>
        <tissue evidence="1">The whole plant</tissue>
    </source>
</reference>
<organism evidence="1 2">
    <name type="scientific">Dendrobium catenatum</name>
    <dbReference type="NCBI Taxonomy" id="906689"/>
    <lineage>
        <taxon>Eukaryota</taxon>
        <taxon>Viridiplantae</taxon>
        <taxon>Streptophyta</taxon>
        <taxon>Embryophyta</taxon>
        <taxon>Tracheophyta</taxon>
        <taxon>Spermatophyta</taxon>
        <taxon>Magnoliopsida</taxon>
        <taxon>Liliopsida</taxon>
        <taxon>Asparagales</taxon>
        <taxon>Orchidaceae</taxon>
        <taxon>Epidendroideae</taxon>
        <taxon>Malaxideae</taxon>
        <taxon>Dendrobiinae</taxon>
        <taxon>Dendrobium</taxon>
    </lineage>
</organism>
<accession>A0A2I0VX51</accession>
<gene>
    <name evidence="1" type="ORF">MA16_Dca007026</name>
</gene>
<dbReference type="EMBL" id="KZ503159">
    <property type="protein sequence ID" value="PKU67991.1"/>
    <property type="molecule type" value="Genomic_DNA"/>
</dbReference>
<dbReference type="AlphaFoldDB" id="A0A2I0VX51"/>